<reference evidence="1" key="1">
    <citation type="journal article" date="2021" name="New Phytol.">
        <title>Evolutionary innovations through gain and loss of genes in the ectomycorrhizal Boletales.</title>
        <authorList>
            <person name="Wu G."/>
            <person name="Miyauchi S."/>
            <person name="Morin E."/>
            <person name="Kuo A."/>
            <person name="Drula E."/>
            <person name="Varga T."/>
            <person name="Kohler A."/>
            <person name="Feng B."/>
            <person name="Cao Y."/>
            <person name="Lipzen A."/>
            <person name="Daum C."/>
            <person name="Hundley H."/>
            <person name="Pangilinan J."/>
            <person name="Johnson J."/>
            <person name="Barry K."/>
            <person name="LaButti K."/>
            <person name="Ng V."/>
            <person name="Ahrendt S."/>
            <person name="Min B."/>
            <person name="Choi I.G."/>
            <person name="Park H."/>
            <person name="Plett J.M."/>
            <person name="Magnuson J."/>
            <person name="Spatafora J.W."/>
            <person name="Nagy L.G."/>
            <person name="Henrissat B."/>
            <person name="Grigoriev I.V."/>
            <person name="Yang Z.L."/>
            <person name="Xu J."/>
            <person name="Martin F.M."/>
        </authorList>
    </citation>
    <scope>NUCLEOTIDE SEQUENCE</scope>
    <source>
        <strain evidence="1">ATCC 28755</strain>
    </source>
</reference>
<gene>
    <name evidence="1" type="ORF">BJ138DRAFT_1108252</name>
</gene>
<proteinExistence type="predicted"/>
<sequence>MLAKSEAQTRQVLVDNRSMGVNNGLKDHSEAELVKKADLALEMMASAGIHVPEGAVFLSTRKLWSGCMLYETGSAAHAKWLNNKDTRKSFLEHFDPDATIRERLMQIVVEYIPTSFDTDSQASLEEAARKSGLEPGDIAKARWIKPLHRRAPNQRTAHAIVLLTSKTAANTAIRQGLVMGGRNDTCGTCAEEHRTSECDNEDITKRYCVNCQAGGHTAWDRECPEFVKQQQKITARSQEAKYRYFLTEDPASWGLIPDVGDRWAQGPQIGTLPDQWTRNLDRETQLNLDNIPDR</sequence>
<comment type="caution">
    <text evidence="1">The sequence shown here is derived from an EMBL/GenBank/DDBJ whole genome shotgun (WGS) entry which is preliminary data.</text>
</comment>
<keyword evidence="2" id="KW-1185">Reference proteome</keyword>
<evidence type="ECO:0000313" key="2">
    <source>
        <dbReference type="Proteomes" id="UP000790377"/>
    </source>
</evidence>
<name>A0ACB7ZNU9_9AGAM</name>
<dbReference type="EMBL" id="MU269556">
    <property type="protein sequence ID" value="KAH7902771.1"/>
    <property type="molecule type" value="Genomic_DNA"/>
</dbReference>
<protein>
    <submittedName>
        <fullName evidence="1">Uncharacterized protein</fullName>
    </submittedName>
</protein>
<dbReference type="Proteomes" id="UP000790377">
    <property type="component" value="Unassembled WGS sequence"/>
</dbReference>
<organism evidence="1 2">
    <name type="scientific">Hygrophoropsis aurantiaca</name>
    <dbReference type="NCBI Taxonomy" id="72124"/>
    <lineage>
        <taxon>Eukaryota</taxon>
        <taxon>Fungi</taxon>
        <taxon>Dikarya</taxon>
        <taxon>Basidiomycota</taxon>
        <taxon>Agaricomycotina</taxon>
        <taxon>Agaricomycetes</taxon>
        <taxon>Agaricomycetidae</taxon>
        <taxon>Boletales</taxon>
        <taxon>Coniophorineae</taxon>
        <taxon>Hygrophoropsidaceae</taxon>
        <taxon>Hygrophoropsis</taxon>
    </lineage>
</organism>
<accession>A0ACB7ZNU9</accession>
<evidence type="ECO:0000313" key="1">
    <source>
        <dbReference type="EMBL" id="KAH7902771.1"/>
    </source>
</evidence>